<comment type="function">
    <text evidence="1">Plays a role in skin pigmentation by antagonizing the action of melanotropin alpha. Induces melanin concentration within the melanophores. May participate in the control of the hypothalamo-pituitary adrenal gland axis by inhibiting the release of ACTH.</text>
</comment>
<feature type="signal peptide" evidence="4">
    <location>
        <begin position="1"/>
        <end position="24"/>
    </location>
</feature>
<dbReference type="STRING" id="52904.ENSSMAP00000023174"/>
<organism evidence="5 6">
    <name type="scientific">Scophthalmus maximus</name>
    <name type="common">Turbot</name>
    <name type="synonym">Psetta maxima</name>
    <dbReference type="NCBI Taxonomy" id="52904"/>
    <lineage>
        <taxon>Eukaryota</taxon>
        <taxon>Metazoa</taxon>
        <taxon>Chordata</taxon>
        <taxon>Craniata</taxon>
        <taxon>Vertebrata</taxon>
        <taxon>Euteleostomi</taxon>
        <taxon>Actinopterygii</taxon>
        <taxon>Neopterygii</taxon>
        <taxon>Teleostei</taxon>
        <taxon>Neoteleostei</taxon>
        <taxon>Acanthomorphata</taxon>
        <taxon>Carangaria</taxon>
        <taxon>Pleuronectiformes</taxon>
        <taxon>Pleuronectoidei</taxon>
        <taxon>Scophthalmidae</taxon>
        <taxon>Scophthalmus</taxon>
    </lineage>
</organism>
<dbReference type="GO" id="GO:0007218">
    <property type="term" value="P:neuropeptide signaling pathway"/>
    <property type="evidence" value="ECO:0007669"/>
    <property type="project" value="UniProtKB-KW"/>
</dbReference>
<evidence type="ECO:0000313" key="6">
    <source>
        <dbReference type="Proteomes" id="UP000246464"/>
    </source>
</evidence>
<dbReference type="EMBL" id="CP026258">
    <property type="protein sequence ID" value="AWP14936.1"/>
    <property type="molecule type" value="Genomic_DNA"/>
</dbReference>
<dbReference type="GO" id="GO:0030354">
    <property type="term" value="F:melanin-concentrating hormone activity"/>
    <property type="evidence" value="ECO:0007669"/>
    <property type="project" value="InterPro"/>
</dbReference>
<keyword evidence="2 4" id="KW-0732">Signal</keyword>
<accession>A0A2U9CGU7</accession>
<evidence type="ECO:0000256" key="2">
    <source>
        <dbReference type="ARBA" id="ARBA00022729"/>
    </source>
</evidence>
<protein>
    <submittedName>
        <fullName evidence="5">Prepromelanin concentrating hormone</fullName>
    </submittedName>
</protein>
<proteinExistence type="predicted"/>
<evidence type="ECO:0000256" key="1">
    <source>
        <dbReference type="ARBA" id="ARBA00002122"/>
    </source>
</evidence>
<keyword evidence="3" id="KW-0527">Neuropeptide</keyword>
<dbReference type="GO" id="GO:0007268">
    <property type="term" value="P:chemical synaptic transmission"/>
    <property type="evidence" value="ECO:0007669"/>
    <property type="project" value="InterPro"/>
</dbReference>
<name>A0A2U9CGU7_SCOMX</name>
<evidence type="ECO:0000256" key="4">
    <source>
        <dbReference type="SAM" id="SignalP"/>
    </source>
</evidence>
<dbReference type="PRINTS" id="PR01641">
    <property type="entry name" value="PROMCHFAMILY"/>
</dbReference>
<evidence type="ECO:0000256" key="3">
    <source>
        <dbReference type="ARBA" id="ARBA00023320"/>
    </source>
</evidence>
<gene>
    <name evidence="5" type="ORF">SMAX5B_015072</name>
</gene>
<dbReference type="GO" id="GO:0045202">
    <property type="term" value="C:synapse"/>
    <property type="evidence" value="ECO:0007669"/>
    <property type="project" value="GOC"/>
</dbReference>
<dbReference type="Proteomes" id="UP000246464">
    <property type="component" value="Chromosome 16"/>
</dbReference>
<keyword evidence="6" id="KW-1185">Reference proteome</keyword>
<feature type="chain" id="PRO_5015945047" evidence="4">
    <location>
        <begin position="25"/>
        <end position="146"/>
    </location>
</feature>
<evidence type="ECO:0000313" key="5">
    <source>
        <dbReference type="EMBL" id="AWP14936.1"/>
    </source>
</evidence>
<dbReference type="PANTHER" id="PTHR12091">
    <property type="entry name" value="MELANIN-CONCENTRATING HORMONE"/>
    <property type="match status" value="1"/>
</dbReference>
<dbReference type="AlphaFoldDB" id="A0A2U9CGU7"/>
<sequence length="146" mass="16218">MRQSFVSVVFAAALLLKCYVLSGASPFPKTEDGYFEQDTFTSLLGDEATENNLSDADLGTGEKTSGSRVIVVADPGMWRDLRVLHNGLSLYKRRVDYNNQLSDHKDASQDLNIPILRRDNMRCMVGRVYRPYLLGGDGTVVQGLNL</sequence>
<reference evidence="5 6" key="1">
    <citation type="submission" date="2017-12" db="EMBL/GenBank/DDBJ databases">
        <title>Integrating genomic resources of turbot (Scophthalmus maximus) in depth evaluation of genetic and physical mapping variation across individuals.</title>
        <authorList>
            <person name="Martinez P."/>
        </authorList>
    </citation>
    <scope>NUCLEOTIDE SEQUENCE [LARGE SCALE GENOMIC DNA]</scope>
</reference>
<dbReference type="InterPro" id="IPR005456">
    <property type="entry name" value="Prepro-melanin_conc_hormone"/>
</dbReference>
<dbReference type="GO" id="GO:0031777">
    <property type="term" value="F:type 1 melanin-concentrating hormone receptor binding"/>
    <property type="evidence" value="ECO:0007669"/>
    <property type="project" value="TreeGrafter"/>
</dbReference>
<dbReference type="PANTHER" id="PTHR12091:SF0">
    <property type="entry name" value="PRO-MCH"/>
    <property type="match status" value="1"/>
</dbReference>